<keyword evidence="4" id="KW-1133">Transmembrane helix</keyword>
<dbReference type="Pfam" id="PF02181">
    <property type="entry name" value="FH2"/>
    <property type="match status" value="1"/>
</dbReference>
<feature type="compositionally biased region" description="Polar residues" evidence="3">
    <location>
        <begin position="853"/>
        <end position="867"/>
    </location>
</feature>
<feature type="transmembrane region" description="Helical" evidence="4">
    <location>
        <begin position="261"/>
        <end position="284"/>
    </location>
</feature>
<feature type="region of interest" description="Disordered" evidence="3">
    <location>
        <begin position="373"/>
        <end position="435"/>
    </location>
</feature>
<organism evidence="6 7">
    <name type="scientific">Kalanchoe fedtschenkoi</name>
    <name type="common">Lavender scallops</name>
    <name type="synonym">South American air plant</name>
    <dbReference type="NCBI Taxonomy" id="63787"/>
    <lineage>
        <taxon>Eukaryota</taxon>
        <taxon>Viridiplantae</taxon>
        <taxon>Streptophyta</taxon>
        <taxon>Embryophyta</taxon>
        <taxon>Tracheophyta</taxon>
        <taxon>Spermatophyta</taxon>
        <taxon>Magnoliopsida</taxon>
        <taxon>eudicotyledons</taxon>
        <taxon>Gunneridae</taxon>
        <taxon>Pentapetalae</taxon>
        <taxon>Saxifragales</taxon>
        <taxon>Crassulaceae</taxon>
        <taxon>Kalanchoe</taxon>
    </lineage>
</organism>
<dbReference type="InterPro" id="IPR042201">
    <property type="entry name" value="FH2_Formin_sf"/>
</dbReference>
<feature type="compositionally biased region" description="Pro residues" evidence="3">
    <location>
        <begin position="209"/>
        <end position="233"/>
    </location>
</feature>
<reference evidence="6" key="1">
    <citation type="submission" date="2021-01" db="UniProtKB">
        <authorList>
            <consortium name="EnsemblPlants"/>
        </authorList>
    </citation>
    <scope>IDENTIFICATION</scope>
</reference>
<dbReference type="GO" id="GO:0045010">
    <property type="term" value="P:actin nucleation"/>
    <property type="evidence" value="ECO:0007669"/>
    <property type="project" value="InterPro"/>
</dbReference>
<dbReference type="Gene3D" id="1.20.58.2220">
    <property type="entry name" value="Formin, FH2 domain"/>
    <property type="match status" value="1"/>
</dbReference>
<feature type="transmembrane region" description="Helical" evidence="4">
    <location>
        <begin position="12"/>
        <end position="31"/>
    </location>
</feature>
<evidence type="ECO:0000256" key="3">
    <source>
        <dbReference type="SAM" id="MobiDB-lite"/>
    </source>
</evidence>
<evidence type="ECO:0000256" key="2">
    <source>
        <dbReference type="RuleBase" id="RU361260"/>
    </source>
</evidence>
<feature type="compositionally biased region" description="Pro residues" evidence="3">
    <location>
        <begin position="376"/>
        <end position="409"/>
    </location>
</feature>
<dbReference type="EnsemblPlants" id="Kaladp0011s0904.1.v1.1">
    <property type="protein sequence ID" value="Kaladp0011s0904.1.v1.1"/>
    <property type="gene ID" value="Kaladp0011s0904.v1.1"/>
</dbReference>
<keyword evidence="4" id="KW-0472">Membrane</keyword>
<evidence type="ECO:0000256" key="4">
    <source>
        <dbReference type="SAM" id="Phobius"/>
    </source>
</evidence>
<dbReference type="Gramene" id="Kaladp0011s0904.1.v1.1">
    <property type="protein sequence ID" value="Kaladp0011s0904.1.v1.1"/>
    <property type="gene ID" value="Kaladp0011s0904.v1.1"/>
</dbReference>
<feature type="region of interest" description="Disordered" evidence="3">
    <location>
        <begin position="842"/>
        <end position="896"/>
    </location>
</feature>
<dbReference type="PANTHER" id="PTHR23213:SF391">
    <property type="entry name" value="FORMIN-LIKE PROTEIN"/>
    <property type="match status" value="1"/>
</dbReference>
<dbReference type="EnsemblPlants" id="Kaladp0011s0904.2.v1.1">
    <property type="protein sequence ID" value="Kaladp0011s0904.2.v1.1"/>
    <property type="gene ID" value="Kaladp0011s0904.v1.1"/>
</dbReference>
<protein>
    <recommendedName>
        <fullName evidence="2">Formin-like protein</fullName>
    </recommendedName>
</protein>
<dbReference type="PROSITE" id="PS51444">
    <property type="entry name" value="FH2"/>
    <property type="match status" value="1"/>
</dbReference>
<evidence type="ECO:0000256" key="1">
    <source>
        <dbReference type="ARBA" id="ARBA00025793"/>
    </source>
</evidence>
<dbReference type="InterPro" id="IPR027643">
    <property type="entry name" value="Formin-like_plant"/>
</dbReference>
<keyword evidence="7" id="KW-1185">Reference proteome</keyword>
<dbReference type="SMART" id="SM00498">
    <property type="entry name" value="FH2"/>
    <property type="match status" value="1"/>
</dbReference>
<proteinExistence type="inferred from homology"/>
<sequence length="896" mass="97941">MILESMDVRRRVGSGAILCVVLVFALALRSLEGSRRAFQSNVGNNGNGGDACTGEIDEYAAEQIWSKCRPEVMEMKSNFNEANSETAPRKKRYWHAMLNSLAPDVKQKLFVCSRSVGFTSSTTSRIEKHVNMFHDRPNAQRRSLLMKPPLIWRRERLLSVPAPASSPFGAPSQSPSGVLSLSPYGAPSSSLLQAPSPSPSRRQSHSPVSHPPAEPSKEPSPPPPLKLSPPPVVHPTAGMPRKPHSQAPSAGDNDDAHKKKVLIALIALMSMATVILAAFLIYLLKNKKNKVGPSYEPKDDRPLLNLTMSNLSAGSSQNSKGFKNAASIKEFRVTSGRIQSSANIASAAADGHFDAKSSGAVSGNIDGRVAAVTSAAPPPSAPPPPPPPAPAPRPPPPPKGARPPPPPGRLKPLPGRSSVSSGGDNSKGESEAPKAKLKPFFWDKVQATDDQSMVWHELKAGSFQVNEAMMESLFGYAPMDKNNVERKKEAPSLDNVPQYIKIIDPRKAQNLSILLRALNVTTEEVCDALQEGSELPAELIQTLIKMAPSADEELKLRLYNGEISQLGPAERFLKRLVEIPHAFKRLESLLLMSTYQEEVANIKESHETLGVACDKLKNSRLFLKLLEAVLKTGNRMNDGTYRGGAQAFKLDTLLKLADVKGTDGKTTLLHFVVQEMIRSEGIRAIRIARENQSQNTGTSDLKVDESTEKTEEYYKSLGLQVVSGLITELEDVKKAAVIDADGVTNSVSKLGHSTLRTRDFLNTDMKNLDEDSEFHRKFASFVELAEAEIPHLIEEEKRIMALIKSTADYFYGNAGKEEGLRLFIIVRDFLIMVDKVCSGIQQSLTKHQPPRKQGSTASDSSAETPQTHLPDIRQRLFPAIQERRMDDDSSSDDDSP</sequence>
<evidence type="ECO:0000259" key="5">
    <source>
        <dbReference type="PROSITE" id="PS51444"/>
    </source>
</evidence>
<feature type="domain" description="FH2" evidence="5">
    <location>
        <begin position="427"/>
        <end position="859"/>
    </location>
</feature>
<dbReference type="GO" id="GO:0051015">
    <property type="term" value="F:actin filament binding"/>
    <property type="evidence" value="ECO:0007669"/>
    <property type="project" value="InterPro"/>
</dbReference>
<dbReference type="SUPFAM" id="SSF101447">
    <property type="entry name" value="Formin homology 2 domain (FH2 domain)"/>
    <property type="match status" value="1"/>
</dbReference>
<evidence type="ECO:0000313" key="7">
    <source>
        <dbReference type="Proteomes" id="UP000594263"/>
    </source>
</evidence>
<dbReference type="AlphaFoldDB" id="A0A7N0RJ11"/>
<accession>A0A7N0RJ11</accession>
<comment type="similarity">
    <text evidence="1">Belongs to the formin-like family. Class-I subfamily.</text>
</comment>
<dbReference type="Gramene" id="Kaladp0011s0904.2.v1.1">
    <property type="protein sequence ID" value="Kaladp0011s0904.2.v1.1"/>
    <property type="gene ID" value="Kaladp0011s0904.v1.1"/>
</dbReference>
<dbReference type="OMA" id="IYCENEL"/>
<evidence type="ECO:0000313" key="6">
    <source>
        <dbReference type="EnsemblPlants" id="Kaladp0011s0904.1.v1.1"/>
    </source>
</evidence>
<feature type="compositionally biased region" description="Low complexity" evidence="3">
    <location>
        <begin position="186"/>
        <end position="208"/>
    </location>
</feature>
<name>A0A7N0RJ11_KALFE</name>
<dbReference type="Proteomes" id="UP000594263">
    <property type="component" value="Unplaced"/>
</dbReference>
<dbReference type="PANTHER" id="PTHR23213">
    <property type="entry name" value="FORMIN-RELATED"/>
    <property type="match status" value="1"/>
</dbReference>
<feature type="region of interest" description="Disordered" evidence="3">
    <location>
        <begin position="162"/>
        <end position="254"/>
    </location>
</feature>
<keyword evidence="4" id="KW-0812">Transmembrane</keyword>
<feature type="compositionally biased region" description="Low complexity" evidence="3">
    <location>
        <begin position="162"/>
        <end position="176"/>
    </location>
</feature>
<dbReference type="InterPro" id="IPR015425">
    <property type="entry name" value="FH2_Formin"/>
</dbReference>